<evidence type="ECO:0000313" key="3">
    <source>
        <dbReference type="Proteomes" id="UP000299102"/>
    </source>
</evidence>
<dbReference type="AlphaFoldDB" id="A0A4C1V1L0"/>
<comment type="caution">
    <text evidence="2">The sequence shown here is derived from an EMBL/GenBank/DDBJ whole genome shotgun (WGS) entry which is preliminary data.</text>
</comment>
<gene>
    <name evidence="2" type="ORF">EVAR_16851_1</name>
</gene>
<organism evidence="2 3">
    <name type="scientific">Eumeta variegata</name>
    <name type="common">Bagworm moth</name>
    <name type="synonym">Eumeta japonica</name>
    <dbReference type="NCBI Taxonomy" id="151549"/>
    <lineage>
        <taxon>Eukaryota</taxon>
        <taxon>Metazoa</taxon>
        <taxon>Ecdysozoa</taxon>
        <taxon>Arthropoda</taxon>
        <taxon>Hexapoda</taxon>
        <taxon>Insecta</taxon>
        <taxon>Pterygota</taxon>
        <taxon>Neoptera</taxon>
        <taxon>Endopterygota</taxon>
        <taxon>Lepidoptera</taxon>
        <taxon>Glossata</taxon>
        <taxon>Ditrysia</taxon>
        <taxon>Tineoidea</taxon>
        <taxon>Psychidae</taxon>
        <taxon>Oiketicinae</taxon>
        <taxon>Eumeta</taxon>
    </lineage>
</organism>
<feature type="region of interest" description="Disordered" evidence="1">
    <location>
        <begin position="15"/>
        <end position="47"/>
    </location>
</feature>
<sequence length="184" mass="21215">MIAPASAPVVIDVQPSSHKVKEQDQDRHRDRYRYSGKGMGVDGENEDEGIHCMSTGTKPGIHLSNKRNTEIEIHVRRSGRRCVTARARRYGFRQPRRCKWVGVTSAMTSVGGDAWTDYFYRCDQIVAPRRHRAPAFAPWTLRLSFGLMIWTRDHPWITSHFKKVEGAMRQFDPVGREMVVELYV</sequence>
<evidence type="ECO:0000313" key="2">
    <source>
        <dbReference type="EMBL" id="GBP32688.1"/>
    </source>
</evidence>
<evidence type="ECO:0000256" key="1">
    <source>
        <dbReference type="SAM" id="MobiDB-lite"/>
    </source>
</evidence>
<proteinExistence type="predicted"/>
<accession>A0A4C1V1L0</accession>
<feature type="compositionally biased region" description="Basic and acidic residues" evidence="1">
    <location>
        <begin position="19"/>
        <end position="33"/>
    </location>
</feature>
<dbReference type="Proteomes" id="UP000299102">
    <property type="component" value="Unassembled WGS sequence"/>
</dbReference>
<protein>
    <submittedName>
        <fullName evidence="2">Uncharacterized protein</fullName>
    </submittedName>
</protein>
<name>A0A4C1V1L0_EUMVA</name>
<dbReference type="EMBL" id="BGZK01000263">
    <property type="protein sequence ID" value="GBP32688.1"/>
    <property type="molecule type" value="Genomic_DNA"/>
</dbReference>
<keyword evidence="3" id="KW-1185">Reference proteome</keyword>
<reference evidence="2 3" key="1">
    <citation type="journal article" date="2019" name="Commun. Biol.">
        <title>The bagworm genome reveals a unique fibroin gene that provides high tensile strength.</title>
        <authorList>
            <person name="Kono N."/>
            <person name="Nakamura H."/>
            <person name="Ohtoshi R."/>
            <person name="Tomita M."/>
            <person name="Numata K."/>
            <person name="Arakawa K."/>
        </authorList>
    </citation>
    <scope>NUCLEOTIDE SEQUENCE [LARGE SCALE GENOMIC DNA]</scope>
</reference>